<evidence type="ECO:0000313" key="3">
    <source>
        <dbReference type="Proteomes" id="UP000569951"/>
    </source>
</evidence>
<dbReference type="InterPro" id="IPR003607">
    <property type="entry name" value="HD/PDEase_dom"/>
</dbReference>
<dbReference type="InterPro" id="IPR052020">
    <property type="entry name" value="Cyclic_di-GMP/3'3'-cGAMP_PDE"/>
</dbReference>
<dbReference type="InterPro" id="IPR037522">
    <property type="entry name" value="HD_GYP_dom"/>
</dbReference>
<name>A0A841I8A9_9DEIO</name>
<dbReference type="Gene3D" id="1.10.3210.10">
    <property type="entry name" value="Hypothetical protein af1432"/>
    <property type="match status" value="1"/>
</dbReference>
<dbReference type="PANTHER" id="PTHR45228:SF4">
    <property type="entry name" value="LIPOPROTEIN"/>
    <property type="match status" value="1"/>
</dbReference>
<dbReference type="Pfam" id="PF13185">
    <property type="entry name" value="GAF_2"/>
    <property type="match status" value="1"/>
</dbReference>
<dbReference type="RefSeq" id="WP_183988798.1">
    <property type="nucleotide sequence ID" value="NZ_JACHHG010000020.1"/>
</dbReference>
<dbReference type="Pfam" id="PF13487">
    <property type="entry name" value="HD_5"/>
    <property type="match status" value="1"/>
</dbReference>
<dbReference type="EMBL" id="JACHHG010000020">
    <property type="protein sequence ID" value="MBB6100062.1"/>
    <property type="molecule type" value="Genomic_DNA"/>
</dbReference>
<dbReference type="Proteomes" id="UP000569951">
    <property type="component" value="Unassembled WGS sequence"/>
</dbReference>
<gene>
    <name evidence="2" type="ORF">HNR42_003527</name>
</gene>
<accession>A0A841I8A9</accession>
<proteinExistence type="predicted"/>
<protein>
    <submittedName>
        <fullName evidence="2">HD-GYP domain-containing protein (C-di-GMP phosphodiesterase class II)</fullName>
    </submittedName>
</protein>
<feature type="domain" description="HD-GYP" evidence="1">
    <location>
        <begin position="173"/>
        <end position="355"/>
    </location>
</feature>
<evidence type="ECO:0000259" key="1">
    <source>
        <dbReference type="PROSITE" id="PS51832"/>
    </source>
</evidence>
<dbReference type="AlphaFoldDB" id="A0A841I8A9"/>
<comment type="caution">
    <text evidence="2">The sequence shown here is derived from an EMBL/GenBank/DDBJ whole genome shotgun (WGS) entry which is preliminary data.</text>
</comment>
<dbReference type="SMART" id="SM00065">
    <property type="entry name" value="GAF"/>
    <property type="match status" value="1"/>
</dbReference>
<sequence>MFRRKTTDTNVPSNAPDLMRALSELVASRNLESLLTATLVYAIQVAPTATRGYAVVREGTDRVAAVAGYGREMIGLELTGPWNGGMARVATNLAAELFQPNSPEVRAKLASLGLREVTSSLVVPLRDRSQILGAIVLDAYGSGTFNPAALEAVTRFAQAVTPLVELIASFNSYQQLAWGLTRSFVEAVEARDFTLLGHAQRVTSYAIAVGRELDLSLPELQELWFAAMLHDIGKLLQDGLNDQDGGEHAQLGYNLLSDLPALSAARMGVLHHHERWDGQGKPQGLRAEAISIYGRIIAACNTYDHLTSERGEQLSAPEGLRRLQGMAGSELDPQIVERLGQVLQKGRSTAELRPDGIFPTSH</sequence>
<dbReference type="InterPro" id="IPR029016">
    <property type="entry name" value="GAF-like_dom_sf"/>
</dbReference>
<dbReference type="PROSITE" id="PS51832">
    <property type="entry name" value="HD_GYP"/>
    <property type="match status" value="1"/>
</dbReference>
<dbReference type="SMART" id="SM00471">
    <property type="entry name" value="HDc"/>
    <property type="match status" value="1"/>
</dbReference>
<dbReference type="SUPFAM" id="SSF55781">
    <property type="entry name" value="GAF domain-like"/>
    <property type="match status" value="1"/>
</dbReference>
<evidence type="ECO:0000313" key="2">
    <source>
        <dbReference type="EMBL" id="MBB6100062.1"/>
    </source>
</evidence>
<organism evidence="2 3">
    <name type="scientific">Deinobacterium chartae</name>
    <dbReference type="NCBI Taxonomy" id="521158"/>
    <lineage>
        <taxon>Bacteria</taxon>
        <taxon>Thermotogati</taxon>
        <taxon>Deinococcota</taxon>
        <taxon>Deinococci</taxon>
        <taxon>Deinococcales</taxon>
        <taxon>Deinococcaceae</taxon>
        <taxon>Deinobacterium</taxon>
    </lineage>
</organism>
<dbReference type="PANTHER" id="PTHR45228">
    <property type="entry name" value="CYCLIC DI-GMP PHOSPHODIESTERASE TM_0186-RELATED"/>
    <property type="match status" value="1"/>
</dbReference>
<keyword evidence="3" id="KW-1185">Reference proteome</keyword>
<dbReference type="Gene3D" id="3.30.450.40">
    <property type="match status" value="1"/>
</dbReference>
<dbReference type="SUPFAM" id="SSF109604">
    <property type="entry name" value="HD-domain/PDEase-like"/>
    <property type="match status" value="1"/>
</dbReference>
<reference evidence="2 3" key="1">
    <citation type="submission" date="2020-08" db="EMBL/GenBank/DDBJ databases">
        <title>Genomic Encyclopedia of Type Strains, Phase IV (KMG-IV): sequencing the most valuable type-strain genomes for metagenomic binning, comparative biology and taxonomic classification.</title>
        <authorList>
            <person name="Goeker M."/>
        </authorList>
    </citation>
    <scope>NUCLEOTIDE SEQUENCE [LARGE SCALE GENOMIC DNA]</scope>
    <source>
        <strain evidence="2 3">DSM 21458</strain>
    </source>
</reference>
<dbReference type="InterPro" id="IPR003018">
    <property type="entry name" value="GAF"/>
</dbReference>
<dbReference type="CDD" id="cd00077">
    <property type="entry name" value="HDc"/>
    <property type="match status" value="1"/>
</dbReference>